<dbReference type="PANTHER" id="PTHR47543:SF2">
    <property type="entry name" value="RNA POLYMERASE II TRANSCRIPTION FACTOR SIII SUBUNIT A"/>
    <property type="match status" value="1"/>
</dbReference>
<organism evidence="3 4">
    <name type="scientific">Zingiber officinale</name>
    <name type="common">Ginger</name>
    <name type="synonym">Amomum zingiber</name>
    <dbReference type="NCBI Taxonomy" id="94328"/>
    <lineage>
        <taxon>Eukaryota</taxon>
        <taxon>Viridiplantae</taxon>
        <taxon>Streptophyta</taxon>
        <taxon>Embryophyta</taxon>
        <taxon>Tracheophyta</taxon>
        <taxon>Spermatophyta</taxon>
        <taxon>Magnoliopsida</taxon>
        <taxon>Liliopsida</taxon>
        <taxon>Zingiberales</taxon>
        <taxon>Zingiberaceae</taxon>
        <taxon>Zingiber</taxon>
    </lineage>
</organism>
<dbReference type="GO" id="GO:0004176">
    <property type="term" value="F:ATP-dependent peptidase activity"/>
    <property type="evidence" value="ECO:0007669"/>
    <property type="project" value="InterPro"/>
</dbReference>
<dbReference type="GO" id="GO:0006368">
    <property type="term" value="P:transcription elongation by RNA polymerase II"/>
    <property type="evidence" value="ECO:0007669"/>
    <property type="project" value="InterPro"/>
</dbReference>
<dbReference type="Pfam" id="PF06881">
    <property type="entry name" value="Elongin_A"/>
    <property type="match status" value="1"/>
</dbReference>
<evidence type="ECO:0000256" key="2">
    <source>
        <dbReference type="SAM" id="Phobius"/>
    </source>
</evidence>
<reference evidence="3 4" key="1">
    <citation type="submission" date="2020-08" db="EMBL/GenBank/DDBJ databases">
        <title>Plant Genome Project.</title>
        <authorList>
            <person name="Zhang R.-G."/>
        </authorList>
    </citation>
    <scope>NUCLEOTIDE SEQUENCE [LARGE SCALE GENOMIC DNA]</scope>
    <source>
        <tissue evidence="3">Rhizome</tissue>
    </source>
</reference>
<feature type="transmembrane region" description="Helical" evidence="2">
    <location>
        <begin position="420"/>
        <end position="440"/>
    </location>
</feature>
<feature type="compositionally biased region" description="Polar residues" evidence="1">
    <location>
        <begin position="202"/>
        <end position="221"/>
    </location>
</feature>
<dbReference type="GO" id="GO:0005524">
    <property type="term" value="F:ATP binding"/>
    <property type="evidence" value="ECO:0007669"/>
    <property type="project" value="InterPro"/>
</dbReference>
<dbReference type="InterPro" id="IPR010684">
    <property type="entry name" value="RNA_pol_II_trans_fac_SIII_A"/>
</dbReference>
<dbReference type="Proteomes" id="UP000734854">
    <property type="component" value="Unassembled WGS sequence"/>
</dbReference>
<evidence type="ECO:0000313" key="3">
    <source>
        <dbReference type="EMBL" id="KAG6536809.1"/>
    </source>
</evidence>
<protein>
    <recommendedName>
        <fullName evidence="5">Elongin-A</fullName>
    </recommendedName>
</protein>
<keyword evidence="2" id="KW-1133">Transmembrane helix</keyword>
<dbReference type="PANTHER" id="PTHR47543">
    <property type="entry name" value="OS08G0169600 PROTEIN"/>
    <property type="match status" value="1"/>
</dbReference>
<keyword evidence="4" id="KW-1185">Reference proteome</keyword>
<comment type="caution">
    <text evidence="3">The sequence shown here is derived from an EMBL/GenBank/DDBJ whole genome shotgun (WGS) entry which is preliminary data.</text>
</comment>
<name>A0A8J5IKI1_ZINOF</name>
<feature type="transmembrane region" description="Helical" evidence="2">
    <location>
        <begin position="446"/>
        <end position="470"/>
    </location>
</feature>
<evidence type="ECO:0008006" key="5">
    <source>
        <dbReference type="Google" id="ProtNLM"/>
    </source>
</evidence>
<dbReference type="AlphaFoldDB" id="A0A8J5IKI1"/>
<proteinExistence type="predicted"/>
<keyword evidence="2" id="KW-0472">Membrane</keyword>
<dbReference type="Gene3D" id="6.10.250.3180">
    <property type="match status" value="1"/>
</dbReference>
<evidence type="ECO:0000313" key="4">
    <source>
        <dbReference type="Proteomes" id="UP000734854"/>
    </source>
</evidence>
<sequence length="642" mass="71374">MEFSRKVPSLVELCTQTAIANLRYMGDVGDMDLDLLKDILPHCNIDQLTHIENSTKGRDLSPVTDGLWKRFYEQQFGSESANIVIKRMKQKKVVFKWRLLYEAKLKEREEAQNRMAEKLKQRYAESQAKKQSRQIKICSKVPPSSKRSFWEGSGPGTNLSNVKGNLMKKAKLEYLNSHEAKVHAQIRKNSLQRNSFTSQSIYRSAKPNSFQPRNSASSSRSVKPVARKSRPALSQKDGLKEPLGDRSTHEEVDANELRELTETEKSCCSTDQKIIDSLISLWTDQGEIQEKFPFTNDSDCDASSTRTARASVLLTLSRLAGNGRTASKRRKKKGEEEEEMAISFALLSPSPRFYGSLQVHKKWRAGASSPAVPAEVDLTPLEVAIAKKDSKAVKETLDQLSQIGWAKKWSSQPYVSRRMAAFLFTVVGTTGFLGVIAGQLPGDWGFFVPYLLGSISLIVLAIGSVSPGLLQAAIDGFSSFFPDYQERIARHESAHFLGDLLTGHGLLVAYLIGLPILGYSLDLGKEHVNLVDEKLQELIYSGQLDDKELDRLAVVSMAGLAAEGLKYDKVVGQSADLFTLQRFINRSKPQISKDQQQNLTRWAVLFAGSLLKNNALVHEALMAAMAKKASVLECVQVIETAA</sequence>
<dbReference type="GO" id="GO:0004222">
    <property type="term" value="F:metalloendopeptidase activity"/>
    <property type="evidence" value="ECO:0007669"/>
    <property type="project" value="InterPro"/>
</dbReference>
<dbReference type="EMBL" id="JACMSC010000001">
    <property type="protein sequence ID" value="KAG6536809.1"/>
    <property type="molecule type" value="Genomic_DNA"/>
</dbReference>
<gene>
    <name evidence="3" type="ORF">ZIOFF_001878</name>
</gene>
<dbReference type="SUPFAM" id="SSF140990">
    <property type="entry name" value="FtsH protease domain-like"/>
    <property type="match status" value="1"/>
</dbReference>
<feature type="region of interest" description="Disordered" evidence="1">
    <location>
        <begin position="202"/>
        <end position="257"/>
    </location>
</feature>
<dbReference type="GO" id="GO:0070449">
    <property type="term" value="C:elongin complex"/>
    <property type="evidence" value="ECO:0007669"/>
    <property type="project" value="InterPro"/>
</dbReference>
<dbReference type="InterPro" id="IPR037219">
    <property type="entry name" value="Peptidase_M41-like"/>
</dbReference>
<feature type="compositionally biased region" description="Basic and acidic residues" evidence="1">
    <location>
        <begin position="237"/>
        <end position="257"/>
    </location>
</feature>
<evidence type="ECO:0000256" key="1">
    <source>
        <dbReference type="SAM" id="MobiDB-lite"/>
    </source>
</evidence>
<dbReference type="GO" id="GO:0006508">
    <property type="term" value="P:proteolysis"/>
    <property type="evidence" value="ECO:0007669"/>
    <property type="project" value="InterPro"/>
</dbReference>
<feature type="region of interest" description="Disordered" evidence="1">
    <location>
        <begin position="125"/>
        <end position="162"/>
    </location>
</feature>
<accession>A0A8J5IKI1</accession>
<keyword evidence="2" id="KW-0812">Transmembrane</keyword>
<dbReference type="FunFam" id="1.20.58.760:FF:000016">
    <property type="entry name" value="Transmembrane protein"/>
    <property type="match status" value="1"/>
</dbReference>